<protein>
    <submittedName>
        <fullName evidence="1">Uncharacterized protein</fullName>
    </submittedName>
</protein>
<dbReference type="EMBL" id="BFEA01000285">
    <property type="protein sequence ID" value="GBG78039.1"/>
    <property type="molecule type" value="Genomic_DNA"/>
</dbReference>
<dbReference type="AlphaFoldDB" id="A0A388L6W4"/>
<name>A0A388L6W4_CHABU</name>
<reference evidence="1 2" key="1">
    <citation type="journal article" date="2018" name="Cell">
        <title>The Chara Genome: Secondary Complexity and Implications for Plant Terrestrialization.</title>
        <authorList>
            <person name="Nishiyama T."/>
            <person name="Sakayama H."/>
            <person name="Vries J.D."/>
            <person name="Buschmann H."/>
            <person name="Saint-Marcoux D."/>
            <person name="Ullrich K.K."/>
            <person name="Haas F.B."/>
            <person name="Vanderstraeten L."/>
            <person name="Becker D."/>
            <person name="Lang D."/>
            <person name="Vosolsobe S."/>
            <person name="Rombauts S."/>
            <person name="Wilhelmsson P.K.I."/>
            <person name="Janitza P."/>
            <person name="Kern R."/>
            <person name="Heyl A."/>
            <person name="Rumpler F."/>
            <person name="Villalobos L.I.A.C."/>
            <person name="Clay J.M."/>
            <person name="Skokan R."/>
            <person name="Toyoda A."/>
            <person name="Suzuki Y."/>
            <person name="Kagoshima H."/>
            <person name="Schijlen E."/>
            <person name="Tajeshwar N."/>
            <person name="Catarino B."/>
            <person name="Hetherington A.J."/>
            <person name="Saltykova A."/>
            <person name="Bonnot C."/>
            <person name="Breuninger H."/>
            <person name="Symeonidi A."/>
            <person name="Radhakrishnan G.V."/>
            <person name="Van Nieuwerburgh F."/>
            <person name="Deforce D."/>
            <person name="Chang C."/>
            <person name="Karol K.G."/>
            <person name="Hedrich R."/>
            <person name="Ulvskov P."/>
            <person name="Glockner G."/>
            <person name="Delwiche C.F."/>
            <person name="Petrasek J."/>
            <person name="Van de Peer Y."/>
            <person name="Friml J."/>
            <person name="Beilby M."/>
            <person name="Dolan L."/>
            <person name="Kohara Y."/>
            <person name="Sugano S."/>
            <person name="Fujiyama A."/>
            <person name="Delaux P.-M."/>
            <person name="Quint M."/>
            <person name="TheiBen G."/>
            <person name="Hagemann M."/>
            <person name="Harholt J."/>
            <person name="Dunand C."/>
            <person name="Zachgo S."/>
            <person name="Langdale J."/>
            <person name="Maumus F."/>
            <person name="Straeten D.V.D."/>
            <person name="Gould S.B."/>
            <person name="Rensing S.A."/>
        </authorList>
    </citation>
    <scope>NUCLEOTIDE SEQUENCE [LARGE SCALE GENOMIC DNA]</scope>
    <source>
        <strain evidence="1 2">S276</strain>
    </source>
</reference>
<dbReference type="Gramene" id="GBG78039">
    <property type="protein sequence ID" value="GBG78039"/>
    <property type="gene ID" value="CBR_g25974"/>
</dbReference>
<comment type="caution">
    <text evidence="1">The sequence shown here is derived from an EMBL/GenBank/DDBJ whole genome shotgun (WGS) entry which is preliminary data.</text>
</comment>
<evidence type="ECO:0000313" key="2">
    <source>
        <dbReference type="Proteomes" id="UP000265515"/>
    </source>
</evidence>
<organism evidence="1 2">
    <name type="scientific">Chara braunii</name>
    <name type="common">Braun's stonewort</name>
    <dbReference type="NCBI Taxonomy" id="69332"/>
    <lineage>
        <taxon>Eukaryota</taxon>
        <taxon>Viridiplantae</taxon>
        <taxon>Streptophyta</taxon>
        <taxon>Charophyceae</taxon>
        <taxon>Charales</taxon>
        <taxon>Characeae</taxon>
        <taxon>Chara</taxon>
    </lineage>
</organism>
<proteinExistence type="predicted"/>
<sequence>MTIVEVVVDEGQGVNDVLAKRAVEVEEEVIEVDMEAEGGGRVMEPEAEEGGVVVTTWMVEEACCCSVVVIALERSERDAWRESKVEESTGASWTSACLPMSLRRRLLTNCVFREVMFMLDSAAIAKETAEVVAVDGEAGGDEVEAAVAALAAVAAAAATAH</sequence>
<dbReference type="Proteomes" id="UP000265515">
    <property type="component" value="Unassembled WGS sequence"/>
</dbReference>
<accession>A0A388L6W4</accession>
<gene>
    <name evidence="1" type="ORF">CBR_g25974</name>
</gene>
<evidence type="ECO:0000313" key="1">
    <source>
        <dbReference type="EMBL" id="GBG78039.1"/>
    </source>
</evidence>
<keyword evidence="2" id="KW-1185">Reference proteome</keyword>